<dbReference type="OrthoDB" id="2831072at2759"/>
<reference evidence="2" key="1">
    <citation type="journal article" date="2012" name="PLoS Genet.">
        <title>The genomes of the fungal plant pathogens Cladosporium fulvum and Dothistroma septosporum reveal adaptation to different hosts and lifestyles but also signatures of common ancestry.</title>
        <authorList>
            <person name="de Wit P.J.G.M."/>
            <person name="van der Burgt A."/>
            <person name="Oekmen B."/>
            <person name="Stergiopoulos I."/>
            <person name="Abd-Elsalam K.A."/>
            <person name="Aerts A.L."/>
            <person name="Bahkali A.H."/>
            <person name="Beenen H.G."/>
            <person name="Chettri P."/>
            <person name="Cox M.P."/>
            <person name="Datema E."/>
            <person name="de Vries R.P."/>
            <person name="Dhillon B."/>
            <person name="Ganley A.R."/>
            <person name="Griffiths S.A."/>
            <person name="Guo Y."/>
            <person name="Hamelin R.C."/>
            <person name="Henrissat B."/>
            <person name="Kabir M.S."/>
            <person name="Jashni M.K."/>
            <person name="Kema G."/>
            <person name="Klaubauf S."/>
            <person name="Lapidus A."/>
            <person name="Levasseur A."/>
            <person name="Lindquist E."/>
            <person name="Mehrabi R."/>
            <person name="Ohm R.A."/>
            <person name="Owen T.J."/>
            <person name="Salamov A."/>
            <person name="Schwelm A."/>
            <person name="Schijlen E."/>
            <person name="Sun H."/>
            <person name="van den Burg H.A."/>
            <person name="van Ham R.C.H.J."/>
            <person name="Zhang S."/>
            <person name="Goodwin S.B."/>
            <person name="Grigoriev I.V."/>
            <person name="Collemare J."/>
            <person name="Bradshaw R.E."/>
        </authorList>
    </citation>
    <scope>NUCLEOTIDE SEQUENCE [LARGE SCALE GENOMIC DNA]</scope>
    <source>
        <strain evidence="2">NZE10 / CBS 128990</strain>
    </source>
</reference>
<proteinExistence type="predicted"/>
<evidence type="ECO:0008006" key="3">
    <source>
        <dbReference type="Google" id="ProtNLM"/>
    </source>
</evidence>
<reference evidence="1 2" key="2">
    <citation type="journal article" date="2012" name="PLoS Pathog.">
        <title>Diverse lifestyles and strategies of plant pathogenesis encoded in the genomes of eighteen Dothideomycetes fungi.</title>
        <authorList>
            <person name="Ohm R.A."/>
            <person name="Feau N."/>
            <person name="Henrissat B."/>
            <person name="Schoch C.L."/>
            <person name="Horwitz B.A."/>
            <person name="Barry K.W."/>
            <person name="Condon B.J."/>
            <person name="Copeland A.C."/>
            <person name="Dhillon B."/>
            <person name="Glaser F."/>
            <person name="Hesse C.N."/>
            <person name="Kosti I."/>
            <person name="LaButti K."/>
            <person name="Lindquist E.A."/>
            <person name="Lucas S."/>
            <person name="Salamov A.A."/>
            <person name="Bradshaw R.E."/>
            <person name="Ciuffetti L."/>
            <person name="Hamelin R.C."/>
            <person name="Kema G.H.J."/>
            <person name="Lawrence C."/>
            <person name="Scott J.A."/>
            <person name="Spatafora J.W."/>
            <person name="Turgeon B.G."/>
            <person name="de Wit P.J.G.M."/>
            <person name="Zhong S."/>
            <person name="Goodwin S.B."/>
            <person name="Grigoriev I.V."/>
        </authorList>
    </citation>
    <scope>NUCLEOTIDE SEQUENCE [LARGE SCALE GENOMIC DNA]</scope>
    <source>
        <strain evidence="2">NZE10 / CBS 128990</strain>
    </source>
</reference>
<dbReference type="EMBL" id="KB446535">
    <property type="protein sequence ID" value="EME49078.1"/>
    <property type="molecule type" value="Genomic_DNA"/>
</dbReference>
<gene>
    <name evidence="1" type="ORF">DOTSEDRAFT_49408</name>
</gene>
<name>N1Q1D7_DOTSN</name>
<dbReference type="Gene3D" id="3.10.129.10">
    <property type="entry name" value="Hotdog Thioesterase"/>
    <property type="match status" value="1"/>
</dbReference>
<keyword evidence="2" id="KW-1185">Reference proteome</keyword>
<protein>
    <recommendedName>
        <fullName evidence="3">Thioesterase domain-containing protein</fullName>
    </recommendedName>
</protein>
<dbReference type="Proteomes" id="UP000016933">
    <property type="component" value="Unassembled WGS sequence"/>
</dbReference>
<accession>N1Q1D7</accession>
<evidence type="ECO:0000313" key="1">
    <source>
        <dbReference type="EMBL" id="EME49078.1"/>
    </source>
</evidence>
<organism evidence="1 2">
    <name type="scientific">Dothistroma septosporum (strain NZE10 / CBS 128990)</name>
    <name type="common">Red band needle blight fungus</name>
    <name type="synonym">Mycosphaerella pini</name>
    <dbReference type="NCBI Taxonomy" id="675120"/>
    <lineage>
        <taxon>Eukaryota</taxon>
        <taxon>Fungi</taxon>
        <taxon>Dikarya</taxon>
        <taxon>Ascomycota</taxon>
        <taxon>Pezizomycotina</taxon>
        <taxon>Dothideomycetes</taxon>
        <taxon>Dothideomycetidae</taxon>
        <taxon>Mycosphaerellales</taxon>
        <taxon>Mycosphaerellaceae</taxon>
        <taxon>Dothistroma</taxon>
    </lineage>
</organism>
<dbReference type="AlphaFoldDB" id="N1Q1D7"/>
<evidence type="ECO:0000313" key="2">
    <source>
        <dbReference type="Proteomes" id="UP000016933"/>
    </source>
</evidence>
<dbReference type="HOGENOM" id="CLU_1758757_0_0_1"/>
<dbReference type="InterPro" id="IPR029069">
    <property type="entry name" value="HotDog_dom_sf"/>
</dbReference>
<dbReference type="SUPFAM" id="SSF54637">
    <property type="entry name" value="Thioesterase/thiol ester dehydrase-isomerase"/>
    <property type="match status" value="1"/>
</dbReference>
<sequence length="148" mass="16471">MLRLQHNSRFRTIATWCMTLANAALFRWNSLLHHDHAYHLRITAGGAVAILFDGLTTSTMAIIARKGFWEGSEVTRKLEVTYHRPIPIEEESLLSATLWVLAAASRKLLLACDVRATQPACLLRARQDLSGSSQAVNESRPKTCGKLS</sequence>